<feature type="region of interest" description="Disordered" evidence="1">
    <location>
        <begin position="31"/>
        <end position="74"/>
    </location>
</feature>
<evidence type="ECO:0000256" key="1">
    <source>
        <dbReference type="SAM" id="MobiDB-lite"/>
    </source>
</evidence>
<reference evidence="2" key="1">
    <citation type="submission" date="2021-12" db="EMBL/GenBank/DDBJ databases">
        <authorList>
            <person name="King R."/>
        </authorList>
    </citation>
    <scope>NUCLEOTIDE SEQUENCE</scope>
</reference>
<keyword evidence="3" id="KW-1185">Reference proteome</keyword>
<evidence type="ECO:0000313" key="3">
    <source>
        <dbReference type="Proteomes" id="UP001152759"/>
    </source>
</evidence>
<gene>
    <name evidence="2" type="ORF">BEMITA_LOCUS2963</name>
</gene>
<dbReference type="Proteomes" id="UP001152759">
    <property type="component" value="Chromosome 10"/>
</dbReference>
<accession>A0A9P0EXV5</accession>
<dbReference type="AlphaFoldDB" id="A0A9P0EXV5"/>
<dbReference type="EMBL" id="OU963871">
    <property type="protein sequence ID" value="CAH0383522.1"/>
    <property type="molecule type" value="Genomic_DNA"/>
</dbReference>
<proteinExistence type="predicted"/>
<evidence type="ECO:0000313" key="2">
    <source>
        <dbReference type="EMBL" id="CAH0383522.1"/>
    </source>
</evidence>
<protein>
    <submittedName>
        <fullName evidence="2">Uncharacterized protein</fullName>
    </submittedName>
</protein>
<feature type="region of interest" description="Disordered" evidence="1">
    <location>
        <begin position="242"/>
        <end position="261"/>
    </location>
</feature>
<organism evidence="2 3">
    <name type="scientific">Bemisia tabaci</name>
    <name type="common">Sweetpotato whitefly</name>
    <name type="synonym">Aleurodes tabaci</name>
    <dbReference type="NCBI Taxonomy" id="7038"/>
    <lineage>
        <taxon>Eukaryota</taxon>
        <taxon>Metazoa</taxon>
        <taxon>Ecdysozoa</taxon>
        <taxon>Arthropoda</taxon>
        <taxon>Hexapoda</taxon>
        <taxon>Insecta</taxon>
        <taxon>Pterygota</taxon>
        <taxon>Neoptera</taxon>
        <taxon>Paraneoptera</taxon>
        <taxon>Hemiptera</taxon>
        <taxon>Sternorrhyncha</taxon>
        <taxon>Aleyrodoidea</taxon>
        <taxon>Aleyrodidae</taxon>
        <taxon>Aleyrodinae</taxon>
        <taxon>Bemisia</taxon>
    </lineage>
</organism>
<feature type="compositionally biased region" description="Low complexity" evidence="1">
    <location>
        <begin position="244"/>
        <end position="253"/>
    </location>
</feature>
<name>A0A9P0EXV5_BEMTA</name>
<sequence length="261" mass="29885">MSRRIKCMLIIIFITNAFVWAIHRTRPAYSHSRSGRRRWRQPETLPPKAPPERNLVDIQSSRRRRSPETMTHESLPEVNLDDIESNYSFGEVVPDVSHVPHKKKECESYGYLTRHGSSTKIPLKVPYRTKDFNFNPRIRCKWSNAAERLMTLSKADPERFYSLYSRSVTAAKVYLYVFGLQILSPDEANEDPKKMPNHLLNPPLHWKALSVSKSTISKVGSTLTKATATRLIQKLARTTSKIFSSSASSSSSSKRNTEKYG</sequence>